<comment type="caution">
    <text evidence="1">The sequence shown here is derived from an EMBL/GenBank/DDBJ whole genome shotgun (WGS) entry which is preliminary data.</text>
</comment>
<sequence length="94" mass="11003">MRLTKEEKTVLEDLKRVIDSCINGNDIRILTSQNNAIKTVLGIDLKEVTLRKKEVKELKRGKDNFKIIIQNTMGITYPDTYGFFPFQVKKRKWS</sequence>
<keyword evidence="2" id="KW-1185">Reference proteome</keyword>
<evidence type="ECO:0000313" key="1">
    <source>
        <dbReference type="EMBL" id="NME66613.1"/>
    </source>
</evidence>
<name>A0A7X9NZW2_9BACT</name>
<dbReference type="AlphaFoldDB" id="A0A7X9NZW2"/>
<dbReference type="RefSeq" id="WP_169654359.1">
    <property type="nucleotide sequence ID" value="NZ_JABANE010000002.1"/>
</dbReference>
<dbReference type="EMBL" id="JABANE010000002">
    <property type="protein sequence ID" value="NME66613.1"/>
    <property type="molecule type" value="Genomic_DNA"/>
</dbReference>
<gene>
    <name evidence="1" type="ORF">HHU12_01430</name>
</gene>
<organism evidence="1 2">
    <name type="scientific">Flammeovirga aprica JL-4</name>
    <dbReference type="NCBI Taxonomy" id="694437"/>
    <lineage>
        <taxon>Bacteria</taxon>
        <taxon>Pseudomonadati</taxon>
        <taxon>Bacteroidota</taxon>
        <taxon>Cytophagia</taxon>
        <taxon>Cytophagales</taxon>
        <taxon>Flammeovirgaceae</taxon>
        <taxon>Flammeovirga</taxon>
    </lineage>
</organism>
<reference evidence="1 2" key="1">
    <citation type="submission" date="2020-04" db="EMBL/GenBank/DDBJ databases">
        <title>Flammeovirga sp. SR4, a novel species isolated from seawater.</title>
        <authorList>
            <person name="Wang X."/>
        </authorList>
    </citation>
    <scope>NUCLEOTIDE SEQUENCE [LARGE SCALE GENOMIC DNA]</scope>
    <source>
        <strain evidence="1 2">ATCC 23126</strain>
    </source>
</reference>
<proteinExistence type="predicted"/>
<evidence type="ECO:0000313" key="2">
    <source>
        <dbReference type="Proteomes" id="UP000576082"/>
    </source>
</evidence>
<dbReference type="Proteomes" id="UP000576082">
    <property type="component" value="Unassembled WGS sequence"/>
</dbReference>
<protein>
    <submittedName>
        <fullName evidence="1">Uncharacterized protein</fullName>
    </submittedName>
</protein>
<accession>A0A7X9NZW2</accession>